<feature type="coiled-coil region" evidence="1">
    <location>
        <begin position="34"/>
        <end position="61"/>
    </location>
</feature>
<protein>
    <submittedName>
        <fullName evidence="2">Uncharacterized protein</fullName>
    </submittedName>
</protein>
<dbReference type="OrthoDB" id="5858693at2759"/>
<sequence>MNLAALNERDHIASELGGEAEVLRQRSTHLQAHCERLSSEMMKLRKECKVAECRIAALVEENAMLRGKTSKGFPDEEGEEQVQRLLNDQSHLISALREEGKILLDQLESERKEFRCVLVERLGCCLYA</sequence>
<keyword evidence="1" id="KW-0175">Coiled coil</keyword>
<dbReference type="AlphaFoldDB" id="A0A2G9V1Y8"/>
<dbReference type="EMBL" id="KZ345048">
    <property type="protein sequence ID" value="PIO76497.1"/>
    <property type="molecule type" value="Genomic_DNA"/>
</dbReference>
<evidence type="ECO:0000313" key="3">
    <source>
        <dbReference type="Proteomes" id="UP000230423"/>
    </source>
</evidence>
<name>A0A2G9V1Y8_TELCI</name>
<organism evidence="2 3">
    <name type="scientific">Teladorsagia circumcincta</name>
    <name type="common">Brown stomach worm</name>
    <name type="synonym">Ostertagia circumcincta</name>
    <dbReference type="NCBI Taxonomy" id="45464"/>
    <lineage>
        <taxon>Eukaryota</taxon>
        <taxon>Metazoa</taxon>
        <taxon>Ecdysozoa</taxon>
        <taxon>Nematoda</taxon>
        <taxon>Chromadorea</taxon>
        <taxon>Rhabditida</taxon>
        <taxon>Rhabditina</taxon>
        <taxon>Rhabditomorpha</taxon>
        <taxon>Strongyloidea</taxon>
        <taxon>Trichostrongylidae</taxon>
        <taxon>Teladorsagia</taxon>
    </lineage>
</organism>
<dbReference type="Proteomes" id="UP000230423">
    <property type="component" value="Unassembled WGS sequence"/>
</dbReference>
<evidence type="ECO:0000256" key="1">
    <source>
        <dbReference type="SAM" id="Coils"/>
    </source>
</evidence>
<evidence type="ECO:0000313" key="2">
    <source>
        <dbReference type="EMBL" id="PIO76497.1"/>
    </source>
</evidence>
<accession>A0A2G9V1Y8</accession>
<gene>
    <name evidence="2" type="ORF">TELCIR_01437</name>
</gene>
<keyword evidence="3" id="KW-1185">Reference proteome</keyword>
<reference evidence="2 3" key="1">
    <citation type="submission" date="2015-09" db="EMBL/GenBank/DDBJ databases">
        <title>Draft genome of the parasitic nematode Teladorsagia circumcincta isolate WARC Sus (inbred).</title>
        <authorList>
            <person name="Mitreva M."/>
        </authorList>
    </citation>
    <scope>NUCLEOTIDE SEQUENCE [LARGE SCALE GENOMIC DNA]</scope>
    <source>
        <strain evidence="2 3">S</strain>
    </source>
</reference>
<proteinExistence type="predicted"/>